<reference evidence="3 4" key="1">
    <citation type="submission" date="2019-09" db="EMBL/GenBank/DDBJ databases">
        <authorList>
            <person name="Chandra G."/>
            <person name="Truman W A."/>
        </authorList>
    </citation>
    <scope>NUCLEOTIDE SEQUENCE [LARGE SCALE GENOMIC DNA]</scope>
    <source>
        <strain evidence="3">PS691</strain>
    </source>
</reference>
<dbReference type="Proteomes" id="UP000337909">
    <property type="component" value="Unassembled WGS sequence"/>
</dbReference>
<feature type="domain" description="Haem-binding uptake Tiki superfamily ChaN" evidence="2">
    <location>
        <begin position="52"/>
        <end position="245"/>
    </location>
</feature>
<gene>
    <name evidence="3" type="ORF">PS691_03394</name>
</gene>
<dbReference type="Pfam" id="PF04187">
    <property type="entry name" value="Cofac_haem_bdg"/>
    <property type="match status" value="1"/>
</dbReference>
<feature type="signal peptide" evidence="1">
    <location>
        <begin position="1"/>
        <end position="20"/>
    </location>
</feature>
<dbReference type="InterPro" id="IPR007314">
    <property type="entry name" value="Cofac_haem-bd_dom"/>
</dbReference>
<protein>
    <recommendedName>
        <fullName evidence="2">Haem-binding uptake Tiki superfamily ChaN domain-containing protein</fullName>
    </recommendedName>
</protein>
<evidence type="ECO:0000256" key="1">
    <source>
        <dbReference type="SAM" id="SignalP"/>
    </source>
</evidence>
<proteinExistence type="predicted"/>
<dbReference type="CDD" id="cd14727">
    <property type="entry name" value="ChanN-like"/>
    <property type="match status" value="1"/>
</dbReference>
<dbReference type="PIRSF" id="PIRSF020419">
    <property type="entry name" value="Fe_uptake_reg_CjrA_prd"/>
    <property type="match status" value="1"/>
</dbReference>
<dbReference type="Gene3D" id="1.10.8.760">
    <property type="entry name" value="Haem-binding uptake, Tiki superfamily, ChaN, domain 2"/>
    <property type="match status" value="1"/>
</dbReference>
<evidence type="ECO:0000313" key="4">
    <source>
        <dbReference type="Proteomes" id="UP000337909"/>
    </source>
</evidence>
<dbReference type="InterPro" id="IPR016773">
    <property type="entry name" value="Fe3_uptake_reg_CjrA_prd"/>
</dbReference>
<evidence type="ECO:0000313" key="3">
    <source>
        <dbReference type="EMBL" id="VVO10932.1"/>
    </source>
</evidence>
<dbReference type="Gene3D" id="3.40.50.11550">
    <property type="match status" value="1"/>
</dbReference>
<evidence type="ECO:0000259" key="2">
    <source>
        <dbReference type="Pfam" id="PF04187"/>
    </source>
</evidence>
<dbReference type="AlphaFoldDB" id="A0A5E7DUT8"/>
<sequence length="291" mass="32062" precursor="true">MRAILLLALILLGACQTATQLPIAPAPGSSKEGAGMIRELGSGELLTADQLVGRLAKASRVIVGERHDNPDHHRLQLWLLQALSERRGQGSLLLEMLTPDQQPHVDQVRIQLKITGWPDDLPEALAWQSGWDWKLYGPIVRFALTQPYPLLAANLSSAEIREIYTRAPALSGTRSNSDSVRLELLEQVRESHCGLLPESQMPAMLAVQQQRDRRMAERLLAAPSPSLLFAGAYHARKDVGVPVHLFDLGASDGTRVLMLAEQGAEVAPGTADYVWYTAVRPEQDYCAQMRK</sequence>
<feature type="chain" id="PRO_5022818673" description="Haem-binding uptake Tiki superfamily ChaN domain-containing protein" evidence="1">
    <location>
        <begin position="21"/>
        <end position="291"/>
    </location>
</feature>
<name>A0A5E7DUT8_PSEFL</name>
<dbReference type="EMBL" id="CABVHQ010000033">
    <property type="protein sequence ID" value="VVO10932.1"/>
    <property type="molecule type" value="Genomic_DNA"/>
</dbReference>
<accession>A0A5E7DUT8</accession>
<dbReference type="RefSeq" id="WP_150643310.1">
    <property type="nucleotide sequence ID" value="NZ_CABVHQ010000033.1"/>
</dbReference>
<dbReference type="OrthoDB" id="9795827at2"/>
<dbReference type="SUPFAM" id="SSF159501">
    <property type="entry name" value="EreA/ChaN-like"/>
    <property type="match status" value="1"/>
</dbReference>
<keyword evidence="1" id="KW-0732">Signal</keyword>
<organism evidence="3 4">
    <name type="scientific">Pseudomonas fluorescens</name>
    <dbReference type="NCBI Taxonomy" id="294"/>
    <lineage>
        <taxon>Bacteria</taxon>
        <taxon>Pseudomonadati</taxon>
        <taxon>Pseudomonadota</taxon>
        <taxon>Gammaproteobacteria</taxon>
        <taxon>Pseudomonadales</taxon>
        <taxon>Pseudomonadaceae</taxon>
        <taxon>Pseudomonas</taxon>
    </lineage>
</organism>
<dbReference type="PROSITE" id="PS51257">
    <property type="entry name" value="PROKAR_LIPOPROTEIN"/>
    <property type="match status" value="1"/>
</dbReference>